<keyword evidence="2" id="KW-1185">Reference proteome</keyword>
<protein>
    <submittedName>
        <fullName evidence="1">DUF3352 domain-containing protein</fullName>
    </submittedName>
</protein>
<dbReference type="Proteomes" id="UP000029738">
    <property type="component" value="Unassembled WGS sequence"/>
</dbReference>
<sequence>MTLPVVSVLMKKDKKPSLVLTLSSAGLLIVGGAAAYWLLTQGKPFSRDLLPGANIIPQDALFAVSFTTDSRQWKKLREFGTKETQVELDTNIQQLQERFLTSNGYDFQKDIRPWVGDQIAVAVLAPEMSRATSKPVTTNASVIGNEQSLVMVLPIKNKEAAKTILSQPKAPKGGKWIDRSYENIAIKETEGQAGEKFSVAVVDENFLVITDDSKATEKAINAYKRKTSLADSPGFAENYPKIAHYQPFAEFYVNVPFSAKIAASGDRALPAPVLSQLQNNQGLAGSLSLESEGVRIKGISWLNPNSQRVLATDNNGGKMQNRLPAETLLMLSGGNLKQLWSDYALTSQGNPRSPMTPEQLRDGVKSLTNLDLERDLLSWMGGEFSLSIVPNITKEGLSEDFRAAFVFMVEASDRNRAELALKQLDDVMKTQYQFQIKYTTVANRPVVNWLGPYGTPTATHGWLDGNVAFLALGTPVSERIMPKPNYPLSSTTMFQKTVPKEPNPTNGQFFIDVERTAKNFPLASFVPFKQSWIDATSSMGVTSAVSDNRSIRYDVFLTLKKVEKSDPLPTPTERATPGQ</sequence>
<reference evidence="1" key="2">
    <citation type="submission" date="2019-11" db="EMBL/GenBank/DDBJ databases">
        <title>Improved Assembly of Tolypothrix boutellei genome.</title>
        <authorList>
            <person name="Sarangi A.N."/>
            <person name="Mukherjee M."/>
            <person name="Ghosh S."/>
            <person name="Singh D."/>
            <person name="Das A."/>
            <person name="Kant S."/>
            <person name="Prusty A."/>
            <person name="Tripathy S."/>
        </authorList>
    </citation>
    <scope>NUCLEOTIDE SEQUENCE</scope>
    <source>
        <strain evidence="1">VB521301</strain>
    </source>
</reference>
<dbReference type="RefSeq" id="WP_050045970.1">
    <property type="nucleotide sequence ID" value="NZ_JHEG04000001.1"/>
</dbReference>
<evidence type="ECO:0000313" key="1">
    <source>
        <dbReference type="EMBL" id="KAF3887440.1"/>
    </source>
</evidence>
<dbReference type="InterPro" id="IPR021787">
    <property type="entry name" value="DUF3352"/>
</dbReference>
<name>A0A8S9T4Q5_9CYAN</name>
<dbReference type="Pfam" id="PF11832">
    <property type="entry name" value="DUF3352"/>
    <property type="match status" value="1"/>
</dbReference>
<comment type="caution">
    <text evidence="1">The sequence shown here is derived from an EMBL/GenBank/DDBJ whole genome shotgun (WGS) entry which is preliminary data.</text>
</comment>
<proteinExistence type="predicted"/>
<organism evidence="1 2">
    <name type="scientific">Tolypothrix bouteillei VB521301</name>
    <dbReference type="NCBI Taxonomy" id="1479485"/>
    <lineage>
        <taxon>Bacteria</taxon>
        <taxon>Bacillati</taxon>
        <taxon>Cyanobacteriota</taxon>
        <taxon>Cyanophyceae</taxon>
        <taxon>Nostocales</taxon>
        <taxon>Tolypothrichaceae</taxon>
        <taxon>Tolypothrix</taxon>
    </lineage>
</organism>
<evidence type="ECO:0000313" key="2">
    <source>
        <dbReference type="Proteomes" id="UP000029738"/>
    </source>
</evidence>
<accession>A0A8S9T4Q5</accession>
<dbReference type="AlphaFoldDB" id="A0A8S9T4Q5"/>
<gene>
    <name evidence="1" type="ORF">DA73_0400019550</name>
</gene>
<reference evidence="1" key="1">
    <citation type="journal article" date="2015" name="Genome Announc.">
        <title>Draft Genome Sequence of Tolypothrix boutellei Strain VB521301.</title>
        <authorList>
            <person name="Chandrababunaidu M.M."/>
            <person name="Singh D."/>
            <person name="Sen D."/>
            <person name="Bhan S."/>
            <person name="Das S."/>
            <person name="Gupta A."/>
            <person name="Adhikary S.P."/>
            <person name="Tripathy S."/>
        </authorList>
    </citation>
    <scope>NUCLEOTIDE SEQUENCE</scope>
    <source>
        <strain evidence="1">VB521301</strain>
    </source>
</reference>
<dbReference type="EMBL" id="JHEG04000001">
    <property type="protein sequence ID" value="KAF3887440.1"/>
    <property type="molecule type" value="Genomic_DNA"/>
</dbReference>
<dbReference type="OrthoDB" id="451203at2"/>